<dbReference type="RefSeq" id="WP_081793966.1">
    <property type="nucleotide sequence ID" value="NZ_AWQS01000184.1"/>
</dbReference>
<dbReference type="PANTHER" id="PTHR30160">
    <property type="entry name" value="TETRAACYLDISACCHARIDE 4'-KINASE-RELATED"/>
    <property type="match status" value="1"/>
</dbReference>
<dbReference type="AlphaFoldDB" id="W9GI04"/>
<accession>W9GI04</accession>
<dbReference type="EMBL" id="AWQS01000184">
    <property type="protein sequence ID" value="EWT04802.1"/>
    <property type="molecule type" value="Genomic_DNA"/>
</dbReference>
<dbReference type="Proteomes" id="UP000019494">
    <property type="component" value="Unassembled WGS sequence"/>
</dbReference>
<reference evidence="4" key="1">
    <citation type="submission" date="2013-08" db="EMBL/GenBank/DDBJ databases">
        <title>Intrasporangium oryzae NRRL B-24470.</title>
        <authorList>
            <person name="Liu H."/>
            <person name="Wang G."/>
        </authorList>
    </citation>
    <scope>NUCLEOTIDE SEQUENCE [LARGE SCALE GENOMIC DNA]</scope>
    <source>
        <strain evidence="4">Q5-1</strain>
    </source>
</reference>
<dbReference type="Gene3D" id="3.40.50.2000">
    <property type="entry name" value="Glycogen Phosphorylase B"/>
    <property type="match status" value="2"/>
</dbReference>
<organism evidence="3 4">
    <name type="scientific">Intrasporangium chromatireducens Q5-1</name>
    <dbReference type="NCBI Taxonomy" id="584657"/>
    <lineage>
        <taxon>Bacteria</taxon>
        <taxon>Bacillati</taxon>
        <taxon>Actinomycetota</taxon>
        <taxon>Actinomycetes</taxon>
        <taxon>Micrococcales</taxon>
        <taxon>Intrasporangiaceae</taxon>
        <taxon>Intrasporangium</taxon>
    </lineage>
</organism>
<keyword evidence="2 3" id="KW-0808">Transferase</keyword>
<evidence type="ECO:0000313" key="3">
    <source>
        <dbReference type="EMBL" id="EWT04802.1"/>
    </source>
</evidence>
<dbReference type="GO" id="GO:0005829">
    <property type="term" value="C:cytosol"/>
    <property type="evidence" value="ECO:0007669"/>
    <property type="project" value="TreeGrafter"/>
</dbReference>
<dbReference type="CDD" id="cd03789">
    <property type="entry name" value="GT9_LPS_heptosyltransferase"/>
    <property type="match status" value="1"/>
</dbReference>
<evidence type="ECO:0000256" key="1">
    <source>
        <dbReference type="ARBA" id="ARBA00022676"/>
    </source>
</evidence>
<dbReference type="PANTHER" id="PTHR30160:SF1">
    <property type="entry name" value="LIPOPOLYSACCHARIDE 1,2-N-ACETYLGLUCOSAMINETRANSFERASE-RELATED"/>
    <property type="match status" value="1"/>
</dbReference>
<sequence>MRHTPSHERSVVDDVCRVLALRANGIGDFLVVIPALTAVRHAYPEAEITVVGDAWLPALVAGRPGPWDRCLVAPKYPGLRGLPADAAPAADTEQFIAARCRERVDLALQLHGGGGTSNTFVSSLGARVTAGARADGAPPLDRTVPYLPHRHEVLRWLDVVALVGATHLGAVDELTPRIAVTERDRDEARRVLPGGHPYVALHVGARDARRRWPAERFVELSRRIMAAGLHVVLVGGPDDRAASARAAARLGDRDRVRNVTGRLSLSGTIGVLADAAAFVGNDSGPRHLAAAVGTSTVGVFWLTNVFAFGPLVGVADRALVSQQVHCPVCGEEQLETRCQHDVSFVDAVAVDEVEAALWQVLGVERRRPASRPAADVGAEEAAG</sequence>
<dbReference type="InterPro" id="IPR002201">
    <property type="entry name" value="Glyco_trans_9"/>
</dbReference>
<dbReference type="Pfam" id="PF01075">
    <property type="entry name" value="Glyco_transf_9"/>
    <property type="match status" value="1"/>
</dbReference>
<dbReference type="GO" id="GO:0008713">
    <property type="term" value="F:ADP-heptose-lipopolysaccharide heptosyltransferase activity"/>
    <property type="evidence" value="ECO:0007669"/>
    <property type="project" value="TreeGrafter"/>
</dbReference>
<keyword evidence="1" id="KW-0328">Glycosyltransferase</keyword>
<evidence type="ECO:0000256" key="2">
    <source>
        <dbReference type="ARBA" id="ARBA00022679"/>
    </source>
</evidence>
<dbReference type="OrthoDB" id="9807356at2"/>
<keyword evidence="4" id="KW-1185">Reference proteome</keyword>
<dbReference type="GO" id="GO:0009244">
    <property type="term" value="P:lipopolysaccharide core region biosynthetic process"/>
    <property type="evidence" value="ECO:0007669"/>
    <property type="project" value="TreeGrafter"/>
</dbReference>
<dbReference type="PATRIC" id="fig|584657.3.peg.3319"/>
<dbReference type="InterPro" id="IPR051199">
    <property type="entry name" value="LPS_LOS_Heptosyltrfase"/>
</dbReference>
<dbReference type="SUPFAM" id="SSF53756">
    <property type="entry name" value="UDP-Glycosyltransferase/glycogen phosphorylase"/>
    <property type="match status" value="1"/>
</dbReference>
<protein>
    <submittedName>
        <fullName evidence="3">Glycosyl transferase</fullName>
    </submittedName>
</protein>
<name>W9GI04_9MICO</name>
<proteinExistence type="predicted"/>
<comment type="caution">
    <text evidence="3">The sequence shown here is derived from an EMBL/GenBank/DDBJ whole genome shotgun (WGS) entry which is preliminary data.</text>
</comment>
<evidence type="ECO:0000313" key="4">
    <source>
        <dbReference type="Proteomes" id="UP000019494"/>
    </source>
</evidence>
<gene>
    <name evidence="3" type="ORF">N864_09985</name>
</gene>